<evidence type="ECO:0000313" key="2">
    <source>
        <dbReference type="Proteomes" id="UP000034137"/>
    </source>
</evidence>
<dbReference type="AlphaFoldDB" id="A0A0G0PTY3"/>
<organism evidence="1 2">
    <name type="scientific">Candidatus Falkowbacteria bacterium GW2011_GWF2_39_8</name>
    <dbReference type="NCBI Taxonomy" id="1618642"/>
    <lineage>
        <taxon>Bacteria</taxon>
        <taxon>Candidatus Falkowiibacteriota</taxon>
    </lineage>
</organism>
<protein>
    <recommendedName>
        <fullName evidence="3">Maf-like protein</fullName>
    </recommendedName>
</protein>
<proteinExistence type="predicted"/>
<evidence type="ECO:0008006" key="3">
    <source>
        <dbReference type="Google" id="ProtNLM"/>
    </source>
</evidence>
<reference evidence="1 2" key="1">
    <citation type="journal article" date="2015" name="Nature">
        <title>rRNA introns, odd ribosomes, and small enigmatic genomes across a large radiation of phyla.</title>
        <authorList>
            <person name="Brown C.T."/>
            <person name="Hug L.A."/>
            <person name="Thomas B.C."/>
            <person name="Sharon I."/>
            <person name="Castelle C.J."/>
            <person name="Singh A."/>
            <person name="Wilkins M.J."/>
            <person name="Williams K.H."/>
            <person name="Banfield J.F."/>
        </authorList>
    </citation>
    <scope>NUCLEOTIDE SEQUENCE [LARGE SCALE GENOMIC DNA]</scope>
</reference>
<sequence length="140" mass="15745">MKITICGSISNASKIYAIEKELASYGHEVFSHELMHQYATGDQNIIKKVSTDHSSLKRDNDTFKWYYNAIKASDAILVCNFEKNNIKNYIGGSVLMEIGYAHVLDKKIFFLNPIPDVSFKDELIAASPAILNGDLNKIQK</sequence>
<evidence type="ECO:0000313" key="1">
    <source>
        <dbReference type="EMBL" id="KKR31373.1"/>
    </source>
</evidence>
<dbReference type="EMBL" id="LBXO01000062">
    <property type="protein sequence ID" value="KKR31373.1"/>
    <property type="molecule type" value="Genomic_DNA"/>
</dbReference>
<dbReference type="Proteomes" id="UP000034137">
    <property type="component" value="Unassembled WGS sequence"/>
</dbReference>
<name>A0A0G0PTY3_9BACT</name>
<gene>
    <name evidence="1" type="ORF">UT64_C0062G0004</name>
</gene>
<accession>A0A0G0PTY3</accession>
<dbReference type="Gene3D" id="3.40.50.450">
    <property type="match status" value="1"/>
</dbReference>
<comment type="caution">
    <text evidence="1">The sequence shown here is derived from an EMBL/GenBank/DDBJ whole genome shotgun (WGS) entry which is preliminary data.</text>
</comment>